<protein>
    <submittedName>
        <fullName evidence="2">Uncharacterized protein</fullName>
    </submittedName>
</protein>
<evidence type="ECO:0000256" key="1">
    <source>
        <dbReference type="SAM" id="MobiDB-lite"/>
    </source>
</evidence>
<sequence length="176" mass="19476">MTIPFVSEHRRLGDTLPSAGRPKMKVFFSLQVRVATESRRCVAATRDVDLAPYNFPQPTGEPLKTLPHGRSHLVEQVVSFATSPTWTIKVPEAHSGVLSAIVEDVLLTELGDVLCPLLRKPEHLTRAANHRRQRLRPEDPIDLNFEVDEEHHSPRGMSGCAAPGLGDRHTAETPGK</sequence>
<reference evidence="2" key="1">
    <citation type="journal article" date="2008" name="Nature">
        <title>The amphioxus genome and the evolution of the chordate karyotype.</title>
        <authorList>
            <consortium name="US DOE Joint Genome Institute (JGI-PGF)"/>
            <person name="Putnam N.H."/>
            <person name="Butts T."/>
            <person name="Ferrier D.E.K."/>
            <person name="Furlong R.F."/>
            <person name="Hellsten U."/>
            <person name="Kawashima T."/>
            <person name="Robinson-Rechavi M."/>
            <person name="Shoguchi E."/>
            <person name="Terry A."/>
            <person name="Yu J.-K."/>
            <person name="Benito-Gutierrez E.L."/>
            <person name="Dubchak I."/>
            <person name="Garcia-Fernandez J."/>
            <person name="Gibson-Brown J.J."/>
            <person name="Grigoriev I.V."/>
            <person name="Horton A.C."/>
            <person name="de Jong P.J."/>
            <person name="Jurka J."/>
            <person name="Kapitonov V.V."/>
            <person name="Kohara Y."/>
            <person name="Kuroki Y."/>
            <person name="Lindquist E."/>
            <person name="Lucas S."/>
            <person name="Osoegawa K."/>
            <person name="Pennacchio L.A."/>
            <person name="Salamov A.A."/>
            <person name="Satou Y."/>
            <person name="Sauka-Spengler T."/>
            <person name="Schmutz J."/>
            <person name="Shin-I T."/>
            <person name="Toyoda A."/>
            <person name="Bronner-Fraser M."/>
            <person name="Fujiyama A."/>
            <person name="Holland L.Z."/>
            <person name="Holland P.W.H."/>
            <person name="Satoh N."/>
            <person name="Rokhsar D.S."/>
        </authorList>
    </citation>
    <scope>NUCLEOTIDE SEQUENCE [LARGE SCALE GENOMIC DNA]</scope>
    <source>
        <strain evidence="2">S238N-H82</strain>
        <tissue evidence="2">Testes</tissue>
    </source>
</reference>
<feature type="compositionally biased region" description="Basic and acidic residues" evidence="1">
    <location>
        <begin position="166"/>
        <end position="176"/>
    </location>
</feature>
<organism>
    <name type="scientific">Branchiostoma floridae</name>
    <name type="common">Florida lancelet</name>
    <name type="synonym">Amphioxus</name>
    <dbReference type="NCBI Taxonomy" id="7739"/>
    <lineage>
        <taxon>Eukaryota</taxon>
        <taxon>Metazoa</taxon>
        <taxon>Chordata</taxon>
        <taxon>Cephalochordata</taxon>
        <taxon>Leptocardii</taxon>
        <taxon>Amphioxiformes</taxon>
        <taxon>Branchiostomatidae</taxon>
        <taxon>Branchiostoma</taxon>
    </lineage>
</organism>
<dbReference type="AlphaFoldDB" id="C3YBD6"/>
<name>C3YBD6_BRAFL</name>
<accession>C3YBD6</accession>
<dbReference type="InParanoid" id="C3YBD6"/>
<gene>
    <name evidence="2" type="ORF">BRAFLDRAFT_67522</name>
</gene>
<feature type="region of interest" description="Disordered" evidence="1">
    <location>
        <begin position="148"/>
        <end position="176"/>
    </location>
</feature>
<dbReference type="EMBL" id="GG666497">
    <property type="protein sequence ID" value="EEN62293.1"/>
    <property type="molecule type" value="Genomic_DNA"/>
</dbReference>
<evidence type="ECO:0000313" key="2">
    <source>
        <dbReference type="EMBL" id="EEN62293.1"/>
    </source>
</evidence>
<proteinExistence type="predicted"/>